<proteinExistence type="predicted"/>
<gene>
    <name evidence="1" type="ORF">IHE45_10G002800</name>
</gene>
<sequence length="679" mass="77289">MPRHSPSADGFISGRACKIRKRGCSSTSSSSSVLPNYRFKKAILVHKRGGSTTPVPTWKMNAASPSSRMSFSESSRCQPLKIGGRAGQDSVTARKLANALWEMNKIPSPHMVVGIKEIRSRKEIRGKGMMVKSVLPESLPPHLSDPSHSPVSGLSEKSSSNRILVDTRRSRRNNHNTRALEFLNDASLVEIEAHSQDFTPTSSIKRAKNCLKDLGSGLATAKELLKSLNHLWGLEGQHSSSIPLVSALRCELDRALLQVDQLLREQRSEWDEIKYIKKRLLEEKLSWKSKEQERIRAALNSIMGELESEKKMRRRGGRLNQKLGLELAKTKTFLSKVLRELDNERRTREMIEQFCTDLVRGIGEDKAEVEEMKLQSEKVREELERERDMLQLADMWREERVQMKLSEAKFQFEEKNAAVDQLRNELEAFLSAKRTEEPKDRSAGIEGILDTEAQKKPIHPSKSRKTADLNIYERKGGREVHNRGEHVDEDDEMGSTDSDLHSIELNMDTNNKTYSWSYATDGVTDGMKSGSVDRQDEVISINYEKGSRRRSSVNKDMNLDKSTQYLDDELEEDRQLYSSDFLNYRNEKLDEDAERYISVKNLRDRMLAGSRNSMVLGLPSPTRQWHRTQRVQEMDDEIGDGGTKISEMVKAIRESELKVSLGGNNQENSHPHLPMAPVQ</sequence>
<dbReference type="Proteomes" id="UP000827976">
    <property type="component" value="Chromosome 10"/>
</dbReference>
<accession>A0ACB7V8L5</accession>
<comment type="caution">
    <text evidence="1">The sequence shown here is derived from an EMBL/GenBank/DDBJ whole genome shotgun (WGS) entry which is preliminary data.</text>
</comment>
<dbReference type="EMBL" id="CM037020">
    <property type="protein sequence ID" value="KAH7670098.1"/>
    <property type="molecule type" value="Genomic_DNA"/>
</dbReference>
<evidence type="ECO:0000313" key="1">
    <source>
        <dbReference type="EMBL" id="KAH7670098.1"/>
    </source>
</evidence>
<reference evidence="2" key="1">
    <citation type="journal article" date="2022" name="Nat. Commun.">
        <title>Chromosome evolution and the genetic basis of agronomically important traits in greater yam.</title>
        <authorList>
            <person name="Bredeson J.V."/>
            <person name="Lyons J.B."/>
            <person name="Oniyinde I.O."/>
            <person name="Okereke N.R."/>
            <person name="Kolade O."/>
            <person name="Nnabue I."/>
            <person name="Nwadili C.O."/>
            <person name="Hribova E."/>
            <person name="Parker M."/>
            <person name="Nwogha J."/>
            <person name="Shu S."/>
            <person name="Carlson J."/>
            <person name="Kariba R."/>
            <person name="Muthemba S."/>
            <person name="Knop K."/>
            <person name="Barton G.J."/>
            <person name="Sherwood A.V."/>
            <person name="Lopez-Montes A."/>
            <person name="Asiedu R."/>
            <person name="Jamnadass R."/>
            <person name="Muchugi A."/>
            <person name="Goodstein D."/>
            <person name="Egesi C.N."/>
            <person name="Featherston J."/>
            <person name="Asfaw A."/>
            <person name="Simpson G.G."/>
            <person name="Dolezel J."/>
            <person name="Hendre P.S."/>
            <person name="Van Deynze A."/>
            <person name="Kumar P.L."/>
            <person name="Obidiegwu J.E."/>
            <person name="Bhattacharjee R."/>
            <person name="Rokhsar D.S."/>
        </authorList>
    </citation>
    <scope>NUCLEOTIDE SEQUENCE [LARGE SCALE GENOMIC DNA]</scope>
    <source>
        <strain evidence="2">cv. TDa95/00328</strain>
    </source>
</reference>
<organism evidence="1 2">
    <name type="scientific">Dioscorea alata</name>
    <name type="common">Purple yam</name>
    <dbReference type="NCBI Taxonomy" id="55571"/>
    <lineage>
        <taxon>Eukaryota</taxon>
        <taxon>Viridiplantae</taxon>
        <taxon>Streptophyta</taxon>
        <taxon>Embryophyta</taxon>
        <taxon>Tracheophyta</taxon>
        <taxon>Spermatophyta</taxon>
        <taxon>Magnoliopsida</taxon>
        <taxon>Liliopsida</taxon>
        <taxon>Dioscoreales</taxon>
        <taxon>Dioscoreaceae</taxon>
        <taxon>Dioscorea</taxon>
    </lineage>
</organism>
<keyword evidence="2" id="KW-1185">Reference proteome</keyword>
<evidence type="ECO:0000313" key="2">
    <source>
        <dbReference type="Proteomes" id="UP000827976"/>
    </source>
</evidence>
<name>A0ACB7V8L5_DIOAL</name>
<protein>
    <submittedName>
        <fullName evidence="1">Uncharacterized protein</fullName>
    </submittedName>
</protein>